<accession>A0A484LBL2</accession>
<dbReference type="OrthoDB" id="2020464at2759"/>
<protein>
    <submittedName>
        <fullName evidence="3">Uncharacterized protein</fullName>
    </submittedName>
</protein>
<sequence>MATGLAFSPISGPAQVKIRGAWSVKSASLEKTPSLRIPRKSIHRRTNNLSVRGLYNENRGGGGGEFISGFLLGGAIFGALGYVFSPQIRRSFFDEHESEFPKATRPIYYDDGLERNRETLDEKIRKLNSVIENISSRLRGGRKMPPPIPSEVDPQEATV</sequence>
<dbReference type="PANTHER" id="PTHR34048:SF3">
    <property type="entry name" value="LOW-DENSITY RECEPTOR-LIKE PROTEIN"/>
    <property type="match status" value="1"/>
</dbReference>
<dbReference type="InterPro" id="IPR040377">
    <property type="entry name" value="Ssl2009-like"/>
</dbReference>
<dbReference type="PANTHER" id="PTHR34048">
    <property type="entry name" value="LOW-DENSITY RECEPTOR-LIKE PROTEIN"/>
    <property type="match status" value="1"/>
</dbReference>
<proteinExistence type="predicted"/>
<organism evidence="3 4">
    <name type="scientific">Cuscuta campestris</name>
    <dbReference type="NCBI Taxonomy" id="132261"/>
    <lineage>
        <taxon>Eukaryota</taxon>
        <taxon>Viridiplantae</taxon>
        <taxon>Streptophyta</taxon>
        <taxon>Embryophyta</taxon>
        <taxon>Tracheophyta</taxon>
        <taxon>Spermatophyta</taxon>
        <taxon>Magnoliopsida</taxon>
        <taxon>eudicotyledons</taxon>
        <taxon>Gunneridae</taxon>
        <taxon>Pentapetalae</taxon>
        <taxon>asterids</taxon>
        <taxon>lamiids</taxon>
        <taxon>Solanales</taxon>
        <taxon>Convolvulaceae</taxon>
        <taxon>Cuscuteae</taxon>
        <taxon>Cuscuta</taxon>
        <taxon>Cuscuta subgen. Grammica</taxon>
        <taxon>Cuscuta sect. Cleistogrammica</taxon>
    </lineage>
</organism>
<feature type="transmembrane region" description="Helical" evidence="2">
    <location>
        <begin position="66"/>
        <end position="84"/>
    </location>
</feature>
<evidence type="ECO:0000256" key="2">
    <source>
        <dbReference type="SAM" id="Phobius"/>
    </source>
</evidence>
<name>A0A484LBL2_9ASTE</name>
<dbReference type="AlphaFoldDB" id="A0A484LBL2"/>
<feature type="region of interest" description="Disordered" evidence="1">
    <location>
        <begin position="138"/>
        <end position="159"/>
    </location>
</feature>
<evidence type="ECO:0000256" key="1">
    <source>
        <dbReference type="SAM" id="MobiDB-lite"/>
    </source>
</evidence>
<dbReference type="GO" id="GO:0009706">
    <property type="term" value="C:chloroplast inner membrane"/>
    <property type="evidence" value="ECO:0007669"/>
    <property type="project" value="TreeGrafter"/>
</dbReference>
<keyword evidence="2" id="KW-1133">Transmembrane helix</keyword>
<keyword evidence="4" id="KW-1185">Reference proteome</keyword>
<dbReference type="Proteomes" id="UP000595140">
    <property type="component" value="Unassembled WGS sequence"/>
</dbReference>
<dbReference type="GO" id="GO:0009535">
    <property type="term" value="C:chloroplast thylakoid membrane"/>
    <property type="evidence" value="ECO:0007669"/>
    <property type="project" value="TreeGrafter"/>
</dbReference>
<reference evidence="3 4" key="1">
    <citation type="submission" date="2018-04" db="EMBL/GenBank/DDBJ databases">
        <authorList>
            <person name="Vogel A."/>
        </authorList>
    </citation>
    <scope>NUCLEOTIDE SEQUENCE [LARGE SCALE GENOMIC DNA]</scope>
</reference>
<evidence type="ECO:0000313" key="4">
    <source>
        <dbReference type="Proteomes" id="UP000595140"/>
    </source>
</evidence>
<dbReference type="EMBL" id="OOIL02001249">
    <property type="protein sequence ID" value="VFQ73693.1"/>
    <property type="molecule type" value="Genomic_DNA"/>
</dbReference>
<gene>
    <name evidence="3" type="ORF">CCAM_LOCUS15469</name>
</gene>
<keyword evidence="2" id="KW-0812">Transmembrane</keyword>
<evidence type="ECO:0000313" key="3">
    <source>
        <dbReference type="EMBL" id="VFQ73693.1"/>
    </source>
</evidence>
<keyword evidence="2" id="KW-0472">Membrane</keyword>